<name>A0A5B7CHG0_PORTR</name>
<feature type="compositionally biased region" description="Basic and acidic residues" evidence="1">
    <location>
        <begin position="259"/>
        <end position="282"/>
    </location>
</feature>
<keyword evidence="3" id="KW-1185">Reference proteome</keyword>
<feature type="region of interest" description="Disordered" evidence="1">
    <location>
        <begin position="229"/>
        <end position="282"/>
    </location>
</feature>
<dbReference type="Proteomes" id="UP000324222">
    <property type="component" value="Unassembled WGS sequence"/>
</dbReference>
<feature type="region of interest" description="Disordered" evidence="1">
    <location>
        <begin position="27"/>
        <end position="214"/>
    </location>
</feature>
<feature type="compositionally biased region" description="Basic residues" evidence="1">
    <location>
        <begin position="28"/>
        <end position="40"/>
    </location>
</feature>
<dbReference type="AlphaFoldDB" id="A0A5B7CHG0"/>
<gene>
    <name evidence="2" type="ORF">E2C01_000761</name>
</gene>
<feature type="compositionally biased region" description="Low complexity" evidence="1">
    <location>
        <begin position="87"/>
        <end position="100"/>
    </location>
</feature>
<evidence type="ECO:0000313" key="3">
    <source>
        <dbReference type="Proteomes" id="UP000324222"/>
    </source>
</evidence>
<dbReference type="EMBL" id="VSRR010000020">
    <property type="protein sequence ID" value="MPC08184.1"/>
    <property type="molecule type" value="Genomic_DNA"/>
</dbReference>
<evidence type="ECO:0000313" key="2">
    <source>
        <dbReference type="EMBL" id="MPC08184.1"/>
    </source>
</evidence>
<proteinExistence type="predicted"/>
<reference evidence="2 3" key="1">
    <citation type="submission" date="2019-05" db="EMBL/GenBank/DDBJ databases">
        <title>Another draft genome of Portunus trituberculatus and its Hox gene families provides insights of decapod evolution.</title>
        <authorList>
            <person name="Jeong J.-H."/>
            <person name="Song I."/>
            <person name="Kim S."/>
            <person name="Choi T."/>
            <person name="Kim D."/>
            <person name="Ryu S."/>
            <person name="Kim W."/>
        </authorList>
    </citation>
    <scope>NUCLEOTIDE SEQUENCE [LARGE SCALE GENOMIC DNA]</scope>
    <source>
        <tissue evidence="2">Muscle</tissue>
    </source>
</reference>
<accession>A0A5B7CHG0</accession>
<feature type="compositionally biased region" description="Low complexity" evidence="1">
    <location>
        <begin position="229"/>
        <end position="238"/>
    </location>
</feature>
<feature type="compositionally biased region" description="Low complexity" evidence="1">
    <location>
        <begin position="202"/>
        <end position="214"/>
    </location>
</feature>
<feature type="compositionally biased region" description="Polar residues" evidence="1">
    <location>
        <begin position="110"/>
        <end position="121"/>
    </location>
</feature>
<evidence type="ECO:0000256" key="1">
    <source>
        <dbReference type="SAM" id="MobiDB-lite"/>
    </source>
</evidence>
<organism evidence="2 3">
    <name type="scientific">Portunus trituberculatus</name>
    <name type="common">Swimming crab</name>
    <name type="synonym">Neptunus trituberculatus</name>
    <dbReference type="NCBI Taxonomy" id="210409"/>
    <lineage>
        <taxon>Eukaryota</taxon>
        <taxon>Metazoa</taxon>
        <taxon>Ecdysozoa</taxon>
        <taxon>Arthropoda</taxon>
        <taxon>Crustacea</taxon>
        <taxon>Multicrustacea</taxon>
        <taxon>Malacostraca</taxon>
        <taxon>Eumalacostraca</taxon>
        <taxon>Eucarida</taxon>
        <taxon>Decapoda</taxon>
        <taxon>Pleocyemata</taxon>
        <taxon>Brachyura</taxon>
        <taxon>Eubrachyura</taxon>
        <taxon>Portunoidea</taxon>
        <taxon>Portunidae</taxon>
        <taxon>Portuninae</taxon>
        <taxon>Portunus</taxon>
    </lineage>
</organism>
<comment type="caution">
    <text evidence="2">The sequence shown here is derived from an EMBL/GenBank/DDBJ whole genome shotgun (WGS) entry which is preliminary data.</text>
</comment>
<feature type="compositionally biased region" description="Low complexity" evidence="1">
    <location>
        <begin position="143"/>
        <end position="187"/>
    </location>
</feature>
<protein>
    <submittedName>
        <fullName evidence="2">Uncharacterized protein</fullName>
    </submittedName>
</protein>
<sequence length="282" mass="29582">MKPPPVHYHDIRSSHFLALCGESNALTRPRHSALRPRHQVGKGSGGAGRVQVSPPGDPTPCTPSRSSLPRASCHSTPTAGPNPSPSPSTTTTTTRTPSNSDLTQKILPRSSITSQTGSTKTDAAVSSPPRQELCPSSDFNVHSPNSAQPSTSSTSSSCSSLSFSSMSLPTARQTQHAQTKTKTAVTSPPKPRPSSSVVLRGPTNSTTTVITTKPSTTITTSSIIPIPAAAASSTAPSSLRSRHQICGSDRNKSGVQATDKARSEKRDRRASQVEPQREEGIY</sequence>